<sequence length="340" mass="39563">MSEKDKILVYEKKLEQLKEEEKVILKILKSVQTQLKKYEVEELQTSSDFTSDRKREEEEDDQDSESDESVADPKTLLKLLDCAELNEMTEEIINFDKECDEKNYIETMADDTFLSDVNNKQHIYENNKGNYVYASDNVEEDSIVETTALRENSEISKGTSSSITSENYLILPGTLKRGRNKTRQVEVVLNMSREELELLELNIMTKKKNICYNSLNGGMHVFLWSIICSPISLILSSMYSFFMGTLTWYGIFSMFSETKSFKYKIIVPPILIILYPFLIVFVSLCLGIYAGFKQVSWYWNIWLDEFTDYDKGFFGWLCNVLDIPECSPYEIIILSNVYKP</sequence>
<dbReference type="KEGG" id="phu:Phum_PHUM359140"/>
<dbReference type="PANTHER" id="PTHR31777">
    <property type="entry name" value="TRANSMEMBRANE PROTEIN 169"/>
    <property type="match status" value="1"/>
</dbReference>
<evidence type="ECO:0000256" key="1">
    <source>
        <dbReference type="SAM" id="MobiDB-lite"/>
    </source>
</evidence>
<reference evidence="3" key="1">
    <citation type="submission" date="2007-04" db="EMBL/GenBank/DDBJ databases">
        <title>Annotation of Pediculus humanus corporis strain USDA.</title>
        <authorList>
            <person name="Kirkness E."/>
            <person name="Hannick L."/>
            <person name="Hass B."/>
            <person name="Bruggner R."/>
            <person name="Lawson D."/>
            <person name="Bidwell S."/>
            <person name="Joardar V."/>
            <person name="Caler E."/>
            <person name="Walenz B."/>
            <person name="Inman J."/>
            <person name="Schobel S."/>
            <person name="Galinsky K."/>
            <person name="Amedeo P."/>
            <person name="Strausberg R."/>
        </authorList>
    </citation>
    <scope>NUCLEOTIDE SEQUENCE</scope>
    <source>
        <strain evidence="3">USDA</strain>
    </source>
</reference>
<keyword evidence="2" id="KW-0812">Transmembrane</keyword>
<dbReference type="RefSeq" id="XP_002428003.1">
    <property type="nucleotide sequence ID" value="XM_002427958.1"/>
</dbReference>
<dbReference type="InParanoid" id="E0VPF9"/>
<accession>E0VPF9</accession>
<dbReference type="EMBL" id="DS235366">
    <property type="protein sequence ID" value="EEB15265.1"/>
    <property type="molecule type" value="Genomic_DNA"/>
</dbReference>
<dbReference type="EMBL" id="AAZO01004173">
    <property type="status" value="NOT_ANNOTATED_CDS"/>
    <property type="molecule type" value="Genomic_DNA"/>
</dbReference>
<feature type="region of interest" description="Disordered" evidence="1">
    <location>
        <begin position="42"/>
        <end position="71"/>
    </location>
</feature>
<dbReference type="PANTHER" id="PTHR31777:SF0">
    <property type="entry name" value="TRANSMEMBRANE PROTEIN 169"/>
    <property type="match status" value="1"/>
</dbReference>
<organism>
    <name type="scientific">Pediculus humanus subsp. corporis</name>
    <name type="common">Body louse</name>
    <dbReference type="NCBI Taxonomy" id="121224"/>
    <lineage>
        <taxon>Eukaryota</taxon>
        <taxon>Metazoa</taxon>
        <taxon>Ecdysozoa</taxon>
        <taxon>Arthropoda</taxon>
        <taxon>Hexapoda</taxon>
        <taxon>Insecta</taxon>
        <taxon>Pterygota</taxon>
        <taxon>Neoptera</taxon>
        <taxon>Paraneoptera</taxon>
        <taxon>Psocodea</taxon>
        <taxon>Troctomorpha</taxon>
        <taxon>Phthiraptera</taxon>
        <taxon>Anoplura</taxon>
        <taxon>Pediculidae</taxon>
        <taxon>Pediculus</taxon>
    </lineage>
</organism>
<gene>
    <name evidence="4" type="primary">8232105</name>
    <name evidence="3" type="ORF">Phum_PHUM359140</name>
</gene>
<dbReference type="GeneID" id="8232105"/>
<feature type="transmembrane region" description="Helical" evidence="2">
    <location>
        <begin position="270"/>
        <end position="292"/>
    </location>
</feature>
<dbReference type="OrthoDB" id="10066407at2759"/>
<keyword evidence="2" id="KW-1133">Transmembrane helix</keyword>
<dbReference type="HOGENOM" id="CLU_817118_0_0_1"/>
<dbReference type="CTD" id="8232105"/>
<dbReference type="VEuPathDB" id="VectorBase:PHUM359140"/>
<evidence type="ECO:0000313" key="4">
    <source>
        <dbReference type="EnsemblMetazoa" id="PHUM359140-PA"/>
    </source>
</evidence>
<protein>
    <recommendedName>
        <fullName evidence="6">Transmembrane protein</fullName>
    </recommendedName>
</protein>
<keyword evidence="5" id="KW-1185">Reference proteome</keyword>
<proteinExistence type="predicted"/>
<evidence type="ECO:0008006" key="6">
    <source>
        <dbReference type="Google" id="ProtNLM"/>
    </source>
</evidence>
<feature type="transmembrane region" description="Helical" evidence="2">
    <location>
        <begin position="221"/>
        <end position="249"/>
    </location>
</feature>
<keyword evidence="2" id="KW-0472">Membrane</keyword>
<dbReference type="Proteomes" id="UP000009046">
    <property type="component" value="Unassembled WGS sequence"/>
</dbReference>
<evidence type="ECO:0000313" key="5">
    <source>
        <dbReference type="Proteomes" id="UP000009046"/>
    </source>
</evidence>
<dbReference type="InterPro" id="IPR029386">
    <property type="entry name" value="TMEM169"/>
</dbReference>
<dbReference type="EnsemblMetazoa" id="PHUM359140-RA">
    <property type="protein sequence ID" value="PHUM359140-PA"/>
    <property type="gene ID" value="PHUM359140"/>
</dbReference>
<dbReference type="AlphaFoldDB" id="E0VPF9"/>
<name>E0VPF9_PEDHC</name>
<evidence type="ECO:0000256" key="2">
    <source>
        <dbReference type="SAM" id="Phobius"/>
    </source>
</evidence>
<feature type="compositionally biased region" description="Acidic residues" evidence="1">
    <location>
        <begin position="57"/>
        <end position="70"/>
    </location>
</feature>
<reference evidence="4" key="3">
    <citation type="submission" date="2020-05" db="UniProtKB">
        <authorList>
            <consortium name="EnsemblMetazoa"/>
        </authorList>
    </citation>
    <scope>IDENTIFICATION</scope>
    <source>
        <strain evidence="4">USDA</strain>
    </source>
</reference>
<dbReference type="eggNOG" id="ENOG502QUD9">
    <property type="taxonomic scope" value="Eukaryota"/>
</dbReference>
<evidence type="ECO:0000313" key="3">
    <source>
        <dbReference type="EMBL" id="EEB15265.1"/>
    </source>
</evidence>
<dbReference type="Pfam" id="PF15052">
    <property type="entry name" value="TMEM169"/>
    <property type="match status" value="1"/>
</dbReference>
<reference evidence="3" key="2">
    <citation type="submission" date="2007-04" db="EMBL/GenBank/DDBJ databases">
        <title>The genome of the human body louse.</title>
        <authorList>
            <consortium name="The Human Body Louse Genome Consortium"/>
            <person name="Kirkness E."/>
            <person name="Walenz B."/>
            <person name="Hass B."/>
            <person name="Bruggner R."/>
            <person name="Strausberg R."/>
        </authorList>
    </citation>
    <scope>NUCLEOTIDE SEQUENCE</scope>
    <source>
        <strain evidence="3">USDA</strain>
    </source>
</reference>